<comment type="caution">
    <text evidence="2">The sequence shown here is derived from an EMBL/GenBank/DDBJ whole genome shotgun (WGS) entry which is preliminary data.</text>
</comment>
<evidence type="ECO:0000256" key="1">
    <source>
        <dbReference type="SAM" id="MobiDB-lite"/>
    </source>
</evidence>
<evidence type="ECO:0000313" key="3">
    <source>
        <dbReference type="Proteomes" id="UP001054889"/>
    </source>
</evidence>
<dbReference type="AlphaFoldDB" id="A0AAV5E571"/>
<protein>
    <submittedName>
        <fullName evidence="2">Uncharacterized protein</fullName>
    </submittedName>
</protein>
<feature type="compositionally biased region" description="Basic residues" evidence="1">
    <location>
        <begin position="31"/>
        <end position="42"/>
    </location>
</feature>
<reference evidence="2" key="2">
    <citation type="submission" date="2021-12" db="EMBL/GenBank/DDBJ databases">
        <title>Resequencing data analysis of finger millet.</title>
        <authorList>
            <person name="Hatakeyama M."/>
            <person name="Aluri S."/>
            <person name="Balachadran M.T."/>
            <person name="Sivarajan S.R."/>
            <person name="Poveda L."/>
            <person name="Shimizu-Inatsugi R."/>
            <person name="Schlapbach R."/>
            <person name="Sreeman S.M."/>
            <person name="Shimizu K.K."/>
        </authorList>
    </citation>
    <scope>NUCLEOTIDE SEQUENCE</scope>
</reference>
<gene>
    <name evidence="2" type="primary">gb04878</name>
    <name evidence="2" type="ORF">PR202_gb04878</name>
</gene>
<name>A0AAV5E571_ELECO</name>
<accession>A0AAV5E571</accession>
<feature type="region of interest" description="Disordered" evidence="1">
    <location>
        <begin position="27"/>
        <end position="46"/>
    </location>
</feature>
<evidence type="ECO:0000313" key="2">
    <source>
        <dbReference type="EMBL" id="GJN17780.1"/>
    </source>
</evidence>
<dbReference type="EMBL" id="BQKI01000073">
    <property type="protein sequence ID" value="GJN17780.1"/>
    <property type="molecule type" value="Genomic_DNA"/>
</dbReference>
<sequence length="158" mass="17793">MFLHDAQAGPPGLLGLASRRSNCTAADFLTPRRRRSSQRSRRSTCPTWPCQHSLTGWLSHCKSLEVREAQEYLRVEKYLRSKQSGRGCATQDTDMRSVKTLAIQPDKRSVLRSVDVEQWDTASSIQCVENSINKVVFEYFGGEFCQPVGVSHLSAWDG</sequence>
<reference evidence="2" key="1">
    <citation type="journal article" date="2018" name="DNA Res.">
        <title>Multiple hybrid de novo genome assembly of finger millet, an orphan allotetraploid crop.</title>
        <authorList>
            <person name="Hatakeyama M."/>
            <person name="Aluri S."/>
            <person name="Balachadran M.T."/>
            <person name="Sivarajan S.R."/>
            <person name="Patrignani A."/>
            <person name="Gruter S."/>
            <person name="Poveda L."/>
            <person name="Shimizu-Inatsugi R."/>
            <person name="Baeten J."/>
            <person name="Francoijs K.J."/>
            <person name="Nataraja K.N."/>
            <person name="Reddy Y.A.N."/>
            <person name="Phadnis S."/>
            <person name="Ravikumar R.L."/>
            <person name="Schlapbach R."/>
            <person name="Sreeman S.M."/>
            <person name="Shimizu K.K."/>
        </authorList>
    </citation>
    <scope>NUCLEOTIDE SEQUENCE</scope>
</reference>
<organism evidence="2 3">
    <name type="scientific">Eleusine coracana subsp. coracana</name>
    <dbReference type="NCBI Taxonomy" id="191504"/>
    <lineage>
        <taxon>Eukaryota</taxon>
        <taxon>Viridiplantae</taxon>
        <taxon>Streptophyta</taxon>
        <taxon>Embryophyta</taxon>
        <taxon>Tracheophyta</taxon>
        <taxon>Spermatophyta</taxon>
        <taxon>Magnoliopsida</taxon>
        <taxon>Liliopsida</taxon>
        <taxon>Poales</taxon>
        <taxon>Poaceae</taxon>
        <taxon>PACMAD clade</taxon>
        <taxon>Chloridoideae</taxon>
        <taxon>Cynodonteae</taxon>
        <taxon>Eleusininae</taxon>
        <taxon>Eleusine</taxon>
    </lineage>
</organism>
<keyword evidence="3" id="KW-1185">Reference proteome</keyword>
<dbReference type="Proteomes" id="UP001054889">
    <property type="component" value="Unassembled WGS sequence"/>
</dbReference>
<proteinExistence type="predicted"/>